<dbReference type="PANTHER" id="PTHR24073">
    <property type="entry name" value="DRAB5-RELATED"/>
    <property type="match status" value="1"/>
</dbReference>
<feature type="region of interest" description="Disordered" evidence="3">
    <location>
        <begin position="258"/>
        <end position="352"/>
    </location>
</feature>
<dbReference type="SMART" id="SM00175">
    <property type="entry name" value="RAB"/>
    <property type="match status" value="1"/>
</dbReference>
<keyword evidence="1" id="KW-0547">Nucleotide-binding</keyword>
<sequence length="352" mass="36742">MAGLLGSVRGQGNNADRISAVRILIVGNAGAGKTCIAHLMATGSSAKGVRQTVGCSTSVVLVEPADNGGLGDARQRPVFIELWDIGSHERYKTLRSSFYSDISGVIIVTDSASSRSQASVRKWAAEVAVKGRFVAPMPPDQAGANPGSLPVPCLVINNKADLRGMGMRRSGWSRGFIMVWLEALLQQFKFRRKLETLLRPASSSSLSNERLAVTVISASAAQGIIDESAVDSFFAECIARRLGPGAGPGAAAAKFVRRPTSGGVNGGGGSELQSAQRKKPPIAHSPYSADGPPAPAYSPYPSPMQNGGPHSSSSWGGFSRTTSFHSTMSSAGDYGWAGDHGHSTVDDSDDLV</sequence>
<accession>A0ABR2YVJ5</accession>
<evidence type="ECO:0000256" key="1">
    <source>
        <dbReference type="ARBA" id="ARBA00022741"/>
    </source>
</evidence>
<evidence type="ECO:0000256" key="2">
    <source>
        <dbReference type="ARBA" id="ARBA00023134"/>
    </source>
</evidence>
<reference evidence="4 5" key="1">
    <citation type="journal article" date="2024" name="Nat. Commun.">
        <title>Phylogenomics reveals the evolutionary origins of lichenization in chlorophyte algae.</title>
        <authorList>
            <person name="Puginier C."/>
            <person name="Libourel C."/>
            <person name="Otte J."/>
            <person name="Skaloud P."/>
            <person name="Haon M."/>
            <person name="Grisel S."/>
            <person name="Petersen M."/>
            <person name="Berrin J.G."/>
            <person name="Delaux P.M."/>
            <person name="Dal Grande F."/>
            <person name="Keller J."/>
        </authorList>
    </citation>
    <scope>NUCLEOTIDE SEQUENCE [LARGE SCALE GENOMIC DNA]</scope>
    <source>
        <strain evidence="4 5">SAG 216-7</strain>
    </source>
</reference>
<evidence type="ECO:0000313" key="4">
    <source>
        <dbReference type="EMBL" id="KAK9915898.1"/>
    </source>
</evidence>
<dbReference type="Gene3D" id="3.40.50.300">
    <property type="entry name" value="P-loop containing nucleotide triphosphate hydrolases"/>
    <property type="match status" value="1"/>
</dbReference>
<keyword evidence="5" id="KW-1185">Reference proteome</keyword>
<feature type="compositionally biased region" description="Pro residues" evidence="3">
    <location>
        <begin position="292"/>
        <end position="302"/>
    </location>
</feature>
<protein>
    <recommendedName>
        <fullName evidence="6">P-loop containing nucleoside triphosphate hydrolase protein</fullName>
    </recommendedName>
</protein>
<organism evidence="4 5">
    <name type="scientific">Coccomyxa subellipsoidea</name>
    <dbReference type="NCBI Taxonomy" id="248742"/>
    <lineage>
        <taxon>Eukaryota</taxon>
        <taxon>Viridiplantae</taxon>
        <taxon>Chlorophyta</taxon>
        <taxon>core chlorophytes</taxon>
        <taxon>Trebouxiophyceae</taxon>
        <taxon>Trebouxiophyceae incertae sedis</taxon>
        <taxon>Coccomyxaceae</taxon>
        <taxon>Coccomyxa</taxon>
    </lineage>
</organism>
<evidence type="ECO:0008006" key="6">
    <source>
        <dbReference type="Google" id="ProtNLM"/>
    </source>
</evidence>
<dbReference type="EMBL" id="JALJOT010000004">
    <property type="protein sequence ID" value="KAK9915898.1"/>
    <property type="molecule type" value="Genomic_DNA"/>
</dbReference>
<comment type="caution">
    <text evidence="4">The sequence shown here is derived from an EMBL/GenBank/DDBJ whole genome shotgun (WGS) entry which is preliminary data.</text>
</comment>
<evidence type="ECO:0000256" key="3">
    <source>
        <dbReference type="SAM" id="MobiDB-lite"/>
    </source>
</evidence>
<name>A0ABR2YVJ5_9CHLO</name>
<dbReference type="PRINTS" id="PR00449">
    <property type="entry name" value="RASTRNSFRMNG"/>
</dbReference>
<evidence type="ECO:0000313" key="5">
    <source>
        <dbReference type="Proteomes" id="UP001491310"/>
    </source>
</evidence>
<dbReference type="Pfam" id="PF08477">
    <property type="entry name" value="Roc"/>
    <property type="match status" value="1"/>
</dbReference>
<dbReference type="SUPFAM" id="SSF52540">
    <property type="entry name" value="P-loop containing nucleoside triphosphate hydrolases"/>
    <property type="match status" value="1"/>
</dbReference>
<dbReference type="PROSITE" id="PS51419">
    <property type="entry name" value="RAB"/>
    <property type="match status" value="1"/>
</dbReference>
<dbReference type="Proteomes" id="UP001491310">
    <property type="component" value="Unassembled WGS sequence"/>
</dbReference>
<feature type="compositionally biased region" description="Polar residues" evidence="3">
    <location>
        <begin position="304"/>
        <end position="330"/>
    </location>
</feature>
<keyword evidence="2" id="KW-0342">GTP-binding</keyword>
<dbReference type="InterPro" id="IPR027417">
    <property type="entry name" value="P-loop_NTPase"/>
</dbReference>
<proteinExistence type="predicted"/>
<gene>
    <name evidence="4" type="ORF">WJX75_005758</name>
</gene>